<keyword evidence="1" id="KW-0812">Transmembrane</keyword>
<sequence>MEISDGVIISLVSHSLNVVVMFIGILRVSAILDRYYLAERGVAVRARNRERDLVPRAGRHHKNLYGPYRFPLTTHGERITYMDISRQVLCSLRDNESNEIVSQNGNR</sequence>
<gene>
    <name evidence="2" type="ORF">ALC53_05306</name>
</gene>
<evidence type="ECO:0000313" key="3">
    <source>
        <dbReference type="Proteomes" id="UP000078540"/>
    </source>
</evidence>
<feature type="transmembrane region" description="Helical" evidence="1">
    <location>
        <begin position="6"/>
        <end position="26"/>
    </location>
</feature>
<name>A0A195BI68_9HYME</name>
<protein>
    <submittedName>
        <fullName evidence="2">Uncharacterized protein</fullName>
    </submittedName>
</protein>
<dbReference type="EMBL" id="KQ976464">
    <property type="protein sequence ID" value="KYM84520.1"/>
    <property type="molecule type" value="Genomic_DNA"/>
</dbReference>
<keyword evidence="1" id="KW-0472">Membrane</keyword>
<dbReference type="AlphaFoldDB" id="A0A195BI68"/>
<evidence type="ECO:0000313" key="2">
    <source>
        <dbReference type="EMBL" id="KYM84520.1"/>
    </source>
</evidence>
<keyword evidence="3" id="KW-1185">Reference proteome</keyword>
<keyword evidence="1" id="KW-1133">Transmembrane helix</keyword>
<accession>A0A195BI68</accession>
<organism evidence="2 3">
    <name type="scientific">Atta colombica</name>
    <dbReference type="NCBI Taxonomy" id="520822"/>
    <lineage>
        <taxon>Eukaryota</taxon>
        <taxon>Metazoa</taxon>
        <taxon>Ecdysozoa</taxon>
        <taxon>Arthropoda</taxon>
        <taxon>Hexapoda</taxon>
        <taxon>Insecta</taxon>
        <taxon>Pterygota</taxon>
        <taxon>Neoptera</taxon>
        <taxon>Endopterygota</taxon>
        <taxon>Hymenoptera</taxon>
        <taxon>Apocrita</taxon>
        <taxon>Aculeata</taxon>
        <taxon>Formicoidea</taxon>
        <taxon>Formicidae</taxon>
        <taxon>Myrmicinae</taxon>
        <taxon>Atta</taxon>
    </lineage>
</organism>
<proteinExistence type="predicted"/>
<evidence type="ECO:0000256" key="1">
    <source>
        <dbReference type="SAM" id="Phobius"/>
    </source>
</evidence>
<dbReference type="Proteomes" id="UP000078540">
    <property type="component" value="Unassembled WGS sequence"/>
</dbReference>
<reference evidence="2 3" key="1">
    <citation type="submission" date="2015-09" db="EMBL/GenBank/DDBJ databases">
        <title>Atta colombica WGS genome.</title>
        <authorList>
            <person name="Nygaard S."/>
            <person name="Hu H."/>
            <person name="Boomsma J."/>
            <person name="Zhang G."/>
        </authorList>
    </citation>
    <scope>NUCLEOTIDE SEQUENCE [LARGE SCALE GENOMIC DNA]</scope>
    <source>
        <strain evidence="2">Treedump-2</strain>
        <tissue evidence="2">Whole body</tissue>
    </source>
</reference>